<dbReference type="EMBL" id="JAAOAK010000011">
    <property type="protein sequence ID" value="KAF5695386.1"/>
    <property type="molecule type" value="Genomic_DNA"/>
</dbReference>
<gene>
    <name evidence="2" type="ORF">FDENT_469</name>
</gene>
<reference evidence="2 3" key="1">
    <citation type="submission" date="2020-05" db="EMBL/GenBank/DDBJ databases">
        <title>Identification and distribution of gene clusters putatively required for synthesis of sphingolipid metabolism inhibitors in phylogenetically diverse species of the filamentous fungus Fusarium.</title>
        <authorList>
            <person name="Kim H.-S."/>
            <person name="Busman M."/>
            <person name="Brown D.W."/>
            <person name="Divon H."/>
            <person name="Uhlig S."/>
            <person name="Proctor R.H."/>
        </authorList>
    </citation>
    <scope>NUCLEOTIDE SEQUENCE [LARGE SCALE GENOMIC DNA]</scope>
    <source>
        <strain evidence="2 3">NRRL 25311</strain>
    </source>
</reference>
<evidence type="ECO:0000313" key="3">
    <source>
        <dbReference type="Proteomes" id="UP000562682"/>
    </source>
</evidence>
<keyword evidence="3" id="KW-1185">Reference proteome</keyword>
<accession>A0A8H5XKT9</accession>
<dbReference type="GO" id="GO:0005975">
    <property type="term" value="P:carbohydrate metabolic process"/>
    <property type="evidence" value="ECO:0007669"/>
    <property type="project" value="InterPro"/>
</dbReference>
<dbReference type="SUPFAM" id="SSF49785">
    <property type="entry name" value="Galactose-binding domain-like"/>
    <property type="match status" value="1"/>
</dbReference>
<dbReference type="SUPFAM" id="SSF48208">
    <property type="entry name" value="Six-hairpin glycosidases"/>
    <property type="match status" value="1"/>
</dbReference>
<keyword evidence="2" id="KW-0378">Hydrolase</keyword>
<dbReference type="Gene3D" id="2.60.120.260">
    <property type="entry name" value="Galactose-binding domain-like"/>
    <property type="match status" value="1"/>
</dbReference>
<name>A0A8H5XKT9_9HYPO</name>
<sequence>MSATFDRTWMWHPSFSEDIPDTAGLFVHFRRQFSIQSQRVPESLKIHITADTKYKLYVNQQLVAFGPVKGDHNLWFYDELDIGPFLKEGDNHIGVHVLRFFYSTQYAPAFARLPTGGLRITVPDTTSRWSELLSSSESWETAIDPDSRLRVDEPEDVFLHIYESHQVQDSNRPLDWVPAQILKFKNSTGNSTPWHLSPRLIPPHRITAGTGFAGIHNLKSNVPLETWSAFLLEDERDTPLQRRLHLEPGSRHELELEVAHHTTAFIRVCFSRPSERGGYIKITYSESYEDEPDYYTGMRRKAHRTDRTKQLFGPHDIYHFRGADACKRPEYYDESKYETFAPFHFRTFRFIKVEILAGSSGLEFRGLDFQTAHYPLDVRAGFSAIRDPSHISSASAVDDLWNTSVRTLVNCMHDCYEDCPFYEQMQYAMDTRSSALFTYCISGDDALARQAIIQLHNSFQPRIGLTASKAPTHRQQFIPHFSLYWILMLCDHHDYYGDDAFLSQFMPVADSILTSFESRVDPGVHLVKLQFGPDTGTWHFIDWTKEWKPYGYPAVFELTGISTYTNAIYAYTLNAVSKLISALGRAALGDEYRDRAKRIASSLRTHCFDGEFFTDSLVAAGAEGEMPRYSQHSQIWAVLSGAVTGEEAQTLLRKSIERTAAGDFIQESIAMSFYTLRALSLAGGNVYEDHFHQFWKPWYDQLELNVTTWVEDAVAQRSDCHAWGSAPIYEFLAEVVGVRSDRPGWKAIRFQPRFGLCSSLSATVPVGGVGGEILEAVHVSWTGIDAGVKIIIRGERLACRPVPLHVVLPNQELRLDWTGQQLEFAISTSMS</sequence>
<dbReference type="Gene3D" id="2.60.420.10">
    <property type="entry name" value="Maltose phosphorylase, domain 3"/>
    <property type="match status" value="1"/>
</dbReference>
<dbReference type="GO" id="GO:0016798">
    <property type="term" value="F:hydrolase activity, acting on glycosyl bonds"/>
    <property type="evidence" value="ECO:0007669"/>
    <property type="project" value="UniProtKB-KW"/>
</dbReference>
<dbReference type="InterPro" id="IPR008979">
    <property type="entry name" value="Galactose-bd-like_sf"/>
</dbReference>
<dbReference type="InterPro" id="IPR012341">
    <property type="entry name" value="6hp_glycosidase-like_sf"/>
</dbReference>
<organism evidence="2 3">
    <name type="scientific">Fusarium denticulatum</name>
    <dbReference type="NCBI Taxonomy" id="48507"/>
    <lineage>
        <taxon>Eukaryota</taxon>
        <taxon>Fungi</taxon>
        <taxon>Dikarya</taxon>
        <taxon>Ascomycota</taxon>
        <taxon>Pezizomycotina</taxon>
        <taxon>Sordariomycetes</taxon>
        <taxon>Hypocreomycetidae</taxon>
        <taxon>Hypocreales</taxon>
        <taxon>Nectriaceae</taxon>
        <taxon>Fusarium</taxon>
        <taxon>Fusarium fujikuroi species complex</taxon>
    </lineage>
</organism>
<protein>
    <submittedName>
        <fullName evidence="2">Six-hairpin glycosidase</fullName>
    </submittedName>
</protein>
<comment type="caution">
    <text evidence="2">The sequence shown here is derived from an EMBL/GenBank/DDBJ whole genome shotgun (WGS) entry which is preliminary data.</text>
</comment>
<dbReference type="InterPro" id="IPR035396">
    <property type="entry name" value="Bac_rhamnosid6H"/>
</dbReference>
<dbReference type="Proteomes" id="UP000562682">
    <property type="component" value="Unassembled WGS sequence"/>
</dbReference>
<feature type="domain" description="Alpha-L-rhamnosidase six-hairpin glycosidase" evidence="1">
    <location>
        <begin position="392"/>
        <end position="732"/>
    </location>
</feature>
<dbReference type="AlphaFoldDB" id="A0A8H5XKT9"/>
<evidence type="ECO:0000313" key="2">
    <source>
        <dbReference type="EMBL" id="KAF5695386.1"/>
    </source>
</evidence>
<dbReference type="PANTHER" id="PTHR34987">
    <property type="entry name" value="C, PUTATIVE (AFU_ORTHOLOGUE AFUA_3G02880)-RELATED"/>
    <property type="match status" value="1"/>
</dbReference>
<dbReference type="Pfam" id="PF17389">
    <property type="entry name" value="Bac_rhamnosid6H"/>
    <property type="match status" value="1"/>
</dbReference>
<dbReference type="InterPro" id="IPR008928">
    <property type="entry name" value="6-hairpin_glycosidase_sf"/>
</dbReference>
<dbReference type="PANTHER" id="PTHR34987:SF2">
    <property type="entry name" value="B, PUTATIVE (AFU_ORTHOLOGUE AFUA_7G05040)-RELATED"/>
    <property type="match status" value="1"/>
</dbReference>
<evidence type="ECO:0000259" key="1">
    <source>
        <dbReference type="Pfam" id="PF17389"/>
    </source>
</evidence>
<keyword evidence="2" id="KW-0326">Glycosidase</keyword>
<proteinExistence type="predicted"/>
<dbReference type="Gene3D" id="1.50.10.10">
    <property type="match status" value="1"/>
</dbReference>